<feature type="domain" description="PNPLA" evidence="3">
    <location>
        <begin position="6"/>
        <end position="218"/>
    </location>
</feature>
<feature type="short sequence motif" description="DGA/G" evidence="2">
    <location>
        <begin position="205"/>
        <end position="207"/>
    </location>
</feature>
<feature type="active site" description="Nucleophile" evidence="2">
    <location>
        <position position="41"/>
    </location>
</feature>
<comment type="caution">
    <text evidence="4">The sequence shown here is derived from an EMBL/GenBank/DDBJ whole genome shotgun (WGS) entry which is preliminary data.</text>
</comment>
<proteinExistence type="predicted"/>
<evidence type="ECO:0000256" key="1">
    <source>
        <dbReference type="ARBA" id="ARBA00023098"/>
    </source>
</evidence>
<keyword evidence="2" id="KW-0442">Lipid degradation</keyword>
<accession>A0ABP8EIM1</accession>
<dbReference type="CDD" id="cd07207">
    <property type="entry name" value="Pat_ExoU_VipD_like"/>
    <property type="match status" value="1"/>
</dbReference>
<dbReference type="InterPro" id="IPR002641">
    <property type="entry name" value="PNPLA_dom"/>
</dbReference>
<name>A0ABP8EIM1_9MICO</name>
<dbReference type="InterPro" id="IPR052580">
    <property type="entry name" value="Lipid_Hydrolase"/>
</dbReference>
<keyword evidence="1 2" id="KW-0443">Lipid metabolism</keyword>
<dbReference type="EMBL" id="BAABAZ010000004">
    <property type="protein sequence ID" value="GAA4283726.1"/>
    <property type="molecule type" value="Genomic_DNA"/>
</dbReference>
<protein>
    <submittedName>
        <fullName evidence="4">Patatin-like phospholipase family protein</fullName>
    </submittedName>
</protein>
<dbReference type="SUPFAM" id="SSF52151">
    <property type="entry name" value="FabD/lysophospholipase-like"/>
    <property type="match status" value="1"/>
</dbReference>
<organism evidence="4 5">
    <name type="scientific">Brevibacterium daeguense</name>
    <dbReference type="NCBI Taxonomy" id="909936"/>
    <lineage>
        <taxon>Bacteria</taxon>
        <taxon>Bacillati</taxon>
        <taxon>Actinomycetota</taxon>
        <taxon>Actinomycetes</taxon>
        <taxon>Micrococcales</taxon>
        <taxon>Brevibacteriaceae</taxon>
        <taxon>Brevibacterium</taxon>
    </lineage>
</organism>
<comment type="caution">
    <text evidence="2">Lacks conserved residue(s) required for the propagation of feature annotation.</text>
</comment>
<dbReference type="PANTHER" id="PTHR46394">
    <property type="entry name" value="ANNEXIN"/>
    <property type="match status" value="1"/>
</dbReference>
<dbReference type="Pfam" id="PF01734">
    <property type="entry name" value="Patatin"/>
    <property type="match status" value="1"/>
</dbReference>
<dbReference type="RefSeq" id="WP_236863800.1">
    <property type="nucleotide sequence ID" value="NZ_BAABAZ010000004.1"/>
</dbReference>
<gene>
    <name evidence="4" type="ORF">GCM10022261_12570</name>
</gene>
<reference evidence="5" key="1">
    <citation type="journal article" date="2019" name="Int. J. Syst. Evol. Microbiol.">
        <title>The Global Catalogue of Microorganisms (GCM) 10K type strain sequencing project: providing services to taxonomists for standard genome sequencing and annotation.</title>
        <authorList>
            <consortium name="The Broad Institute Genomics Platform"/>
            <consortium name="The Broad Institute Genome Sequencing Center for Infectious Disease"/>
            <person name="Wu L."/>
            <person name="Ma J."/>
        </authorList>
    </citation>
    <scope>NUCLEOTIDE SEQUENCE [LARGE SCALE GENOMIC DNA]</scope>
    <source>
        <strain evidence="5">JCM 17458</strain>
    </source>
</reference>
<dbReference type="PANTHER" id="PTHR46394:SF1">
    <property type="entry name" value="PNPLA DOMAIN-CONTAINING PROTEIN"/>
    <property type="match status" value="1"/>
</dbReference>
<dbReference type="PROSITE" id="PS51635">
    <property type="entry name" value="PNPLA"/>
    <property type="match status" value="1"/>
</dbReference>
<keyword evidence="2" id="KW-0378">Hydrolase</keyword>
<keyword evidence="5" id="KW-1185">Reference proteome</keyword>
<feature type="short sequence motif" description="GXSXG" evidence="2">
    <location>
        <begin position="39"/>
        <end position="43"/>
    </location>
</feature>
<dbReference type="InterPro" id="IPR016035">
    <property type="entry name" value="Acyl_Trfase/lysoPLipase"/>
</dbReference>
<dbReference type="Proteomes" id="UP001501586">
    <property type="component" value="Unassembled WGS sequence"/>
</dbReference>
<dbReference type="Gene3D" id="3.40.1090.10">
    <property type="entry name" value="Cytosolic phospholipase A2 catalytic domain"/>
    <property type="match status" value="2"/>
</dbReference>
<evidence type="ECO:0000313" key="4">
    <source>
        <dbReference type="EMBL" id="GAA4283726.1"/>
    </source>
</evidence>
<evidence type="ECO:0000256" key="2">
    <source>
        <dbReference type="PROSITE-ProRule" id="PRU01161"/>
    </source>
</evidence>
<evidence type="ECO:0000313" key="5">
    <source>
        <dbReference type="Proteomes" id="UP001501586"/>
    </source>
</evidence>
<feature type="active site" description="Proton acceptor" evidence="2">
    <location>
        <position position="205"/>
    </location>
</feature>
<sequence length="328" mass="36031">MAQADLVLEGGGAKLPALIGALSALTAEPHGYTFQRIAGASAGAIVGALAAAGTSTEELKTIMLTKDFRDFEDLGPVFRLAPWLGKAVGLLFHQGMYRGRELHRFLTELLAARGVHTWADLRQDDPGSCLPLERRYKLVVIVSDVSRGRMLRLPWDYEPLLGVDPDAQPVADAVCASAAIPFFFRPVQLPADPKVVGRRSVLCVDGGILSSFPVSIFDRTDLRPARWPTFGVKLSGRATAKTAWRPNRTTVEFAVSLLSTMINAHDQIHIDDPKVAARTIFVDTSGHSATDFNLSRADKLRLFDAGERAGQRFLESWDWEEWKERHGS</sequence>
<evidence type="ECO:0000259" key="3">
    <source>
        <dbReference type="PROSITE" id="PS51635"/>
    </source>
</evidence>